<dbReference type="SUPFAM" id="SSF56784">
    <property type="entry name" value="HAD-like"/>
    <property type="match status" value="1"/>
</dbReference>
<evidence type="ECO:0000313" key="2">
    <source>
        <dbReference type="Proteomes" id="UP000285301"/>
    </source>
</evidence>
<dbReference type="InterPro" id="IPR023214">
    <property type="entry name" value="HAD_sf"/>
</dbReference>
<dbReference type="InterPro" id="IPR035679">
    <property type="entry name" value="MDP-1_euk"/>
</dbReference>
<dbReference type="Proteomes" id="UP000285301">
    <property type="component" value="Unassembled WGS sequence"/>
</dbReference>
<dbReference type="OrthoDB" id="2865258at2759"/>
<sequence>MPQSNENITLEKVPDLELIVFDLDYTLWPFWVDTHVTPPFRKTSIGEIVDAYGQRIKHYLEVPLVLQQLTAVGYKLGVASRTSAVEEAKQLLTLFDWRKYFLVSEIYPGSKITHFNEMHRKTKIPFSKMLFFDDEHRNIKDLTAKGVVSILVENCVDLQVVKSGINQFAKKRTQE</sequence>
<dbReference type="InterPro" id="IPR010033">
    <property type="entry name" value="HAD_SF_ppase_IIIC"/>
</dbReference>
<organism evidence="1 2">
    <name type="scientific">Dinothrombium tinctorium</name>
    <dbReference type="NCBI Taxonomy" id="1965070"/>
    <lineage>
        <taxon>Eukaryota</taxon>
        <taxon>Metazoa</taxon>
        <taxon>Ecdysozoa</taxon>
        <taxon>Arthropoda</taxon>
        <taxon>Chelicerata</taxon>
        <taxon>Arachnida</taxon>
        <taxon>Acari</taxon>
        <taxon>Acariformes</taxon>
        <taxon>Trombidiformes</taxon>
        <taxon>Prostigmata</taxon>
        <taxon>Anystina</taxon>
        <taxon>Parasitengona</taxon>
        <taxon>Trombidioidea</taxon>
        <taxon>Trombidiidae</taxon>
        <taxon>Dinothrombium</taxon>
    </lineage>
</organism>
<dbReference type="InterPro" id="IPR010036">
    <property type="entry name" value="MDP_1_eu_arc"/>
</dbReference>
<dbReference type="STRING" id="1965070.A0A3S3SMH2"/>
<dbReference type="Pfam" id="PF12689">
    <property type="entry name" value="Acid_PPase"/>
    <property type="match status" value="1"/>
</dbReference>
<evidence type="ECO:0000313" key="1">
    <source>
        <dbReference type="EMBL" id="RWS16153.1"/>
    </source>
</evidence>
<dbReference type="PANTHER" id="PTHR17901:SF14">
    <property type="entry name" value="MAGNESIUM-DEPENDENT PHOSPHATASE 1"/>
    <property type="match status" value="1"/>
</dbReference>
<dbReference type="SFLD" id="SFLDG01129">
    <property type="entry name" value="C1.5:_HAD__Beta-PGM__Phosphata"/>
    <property type="match status" value="1"/>
</dbReference>
<accession>A0A3S3SMH2</accession>
<keyword evidence="2" id="KW-1185">Reference proteome</keyword>
<dbReference type="AlphaFoldDB" id="A0A3S3SMH2"/>
<reference evidence="1 2" key="1">
    <citation type="journal article" date="2018" name="Gigascience">
        <title>Genomes of trombidid mites reveal novel predicted allergens and laterally-transferred genes associated with secondary metabolism.</title>
        <authorList>
            <person name="Dong X."/>
            <person name="Chaisiri K."/>
            <person name="Xia D."/>
            <person name="Armstrong S.D."/>
            <person name="Fang Y."/>
            <person name="Donnelly M.J."/>
            <person name="Kadowaki T."/>
            <person name="McGarry J.W."/>
            <person name="Darby A.C."/>
            <person name="Makepeace B.L."/>
        </authorList>
    </citation>
    <scope>NUCLEOTIDE SEQUENCE [LARGE SCALE GENOMIC DNA]</scope>
    <source>
        <strain evidence="1">UoL-WK</strain>
    </source>
</reference>
<dbReference type="NCBIfam" id="TIGR01685">
    <property type="entry name" value="MDP-1"/>
    <property type="match status" value="1"/>
</dbReference>
<dbReference type="Gene3D" id="3.40.50.1000">
    <property type="entry name" value="HAD superfamily/HAD-like"/>
    <property type="match status" value="1"/>
</dbReference>
<dbReference type="PANTHER" id="PTHR17901">
    <property type="entry name" value="MAGNESIUM-DEPENDENT PHOSPHATASE 1 MDP1"/>
    <property type="match status" value="1"/>
</dbReference>
<gene>
    <name evidence="1" type="ORF">B4U79_04569</name>
</gene>
<dbReference type="InterPro" id="IPR036412">
    <property type="entry name" value="HAD-like_sf"/>
</dbReference>
<comment type="caution">
    <text evidence="1">The sequence shown here is derived from an EMBL/GenBank/DDBJ whole genome shotgun (WGS) entry which is preliminary data.</text>
</comment>
<dbReference type="CDD" id="cd07501">
    <property type="entry name" value="HAD_MDP-1_like"/>
    <property type="match status" value="1"/>
</dbReference>
<proteinExistence type="predicted"/>
<dbReference type="SFLD" id="SFLDG01131">
    <property type="entry name" value="C1.5.2:_MDP_Like"/>
    <property type="match status" value="1"/>
</dbReference>
<dbReference type="GO" id="GO:0003993">
    <property type="term" value="F:acid phosphatase activity"/>
    <property type="evidence" value="ECO:0007669"/>
    <property type="project" value="TreeGrafter"/>
</dbReference>
<dbReference type="EMBL" id="NCKU01000289">
    <property type="protein sequence ID" value="RWS16153.1"/>
    <property type="molecule type" value="Genomic_DNA"/>
</dbReference>
<dbReference type="NCBIfam" id="TIGR01681">
    <property type="entry name" value="HAD-SF-IIIC"/>
    <property type="match status" value="1"/>
</dbReference>
<dbReference type="SFLD" id="SFLDS00003">
    <property type="entry name" value="Haloacid_Dehalogenase"/>
    <property type="match status" value="1"/>
</dbReference>
<name>A0A3S3SMH2_9ACAR</name>
<protein>
    <submittedName>
        <fullName evidence="1">Magnesium-dependent phosphatase 1-like protein</fullName>
    </submittedName>
</protein>